<dbReference type="AlphaFoldDB" id="A0A392N5N8"/>
<comment type="caution">
    <text evidence="1">The sequence shown here is derived from an EMBL/GenBank/DDBJ whole genome shotgun (WGS) entry which is preliminary data.</text>
</comment>
<organism evidence="1 2">
    <name type="scientific">Trifolium medium</name>
    <dbReference type="NCBI Taxonomy" id="97028"/>
    <lineage>
        <taxon>Eukaryota</taxon>
        <taxon>Viridiplantae</taxon>
        <taxon>Streptophyta</taxon>
        <taxon>Embryophyta</taxon>
        <taxon>Tracheophyta</taxon>
        <taxon>Spermatophyta</taxon>
        <taxon>Magnoliopsida</taxon>
        <taxon>eudicotyledons</taxon>
        <taxon>Gunneridae</taxon>
        <taxon>Pentapetalae</taxon>
        <taxon>rosids</taxon>
        <taxon>fabids</taxon>
        <taxon>Fabales</taxon>
        <taxon>Fabaceae</taxon>
        <taxon>Papilionoideae</taxon>
        <taxon>50 kb inversion clade</taxon>
        <taxon>NPAAA clade</taxon>
        <taxon>Hologalegina</taxon>
        <taxon>IRL clade</taxon>
        <taxon>Trifolieae</taxon>
        <taxon>Trifolium</taxon>
    </lineage>
</organism>
<dbReference type="EMBL" id="LXQA010028880">
    <property type="protein sequence ID" value="MCH95061.1"/>
    <property type="molecule type" value="Genomic_DNA"/>
</dbReference>
<evidence type="ECO:0000313" key="1">
    <source>
        <dbReference type="EMBL" id="MCH95061.1"/>
    </source>
</evidence>
<sequence>EDLGTEYLVHPLVAAEKEKASIDFEPVENGVDEDEGE</sequence>
<proteinExistence type="predicted"/>
<dbReference type="Proteomes" id="UP000265520">
    <property type="component" value="Unassembled WGS sequence"/>
</dbReference>
<name>A0A392N5N8_9FABA</name>
<feature type="non-terminal residue" evidence="1">
    <location>
        <position position="1"/>
    </location>
</feature>
<evidence type="ECO:0000313" key="2">
    <source>
        <dbReference type="Proteomes" id="UP000265520"/>
    </source>
</evidence>
<keyword evidence="2" id="KW-1185">Reference proteome</keyword>
<reference evidence="1 2" key="1">
    <citation type="journal article" date="2018" name="Front. Plant Sci.">
        <title>Red Clover (Trifolium pratense) and Zigzag Clover (T. medium) - A Picture of Genomic Similarities and Differences.</title>
        <authorList>
            <person name="Dluhosova J."/>
            <person name="Istvanek J."/>
            <person name="Nedelnik J."/>
            <person name="Repkova J."/>
        </authorList>
    </citation>
    <scope>NUCLEOTIDE SEQUENCE [LARGE SCALE GENOMIC DNA]</scope>
    <source>
        <strain evidence="2">cv. 10/8</strain>
        <tissue evidence="1">Leaf</tissue>
    </source>
</reference>
<accession>A0A392N5N8</accession>
<protein>
    <submittedName>
        <fullName evidence="1">Uncharacterized protein</fullName>
    </submittedName>
</protein>